<dbReference type="OrthoDB" id="4351681at2759"/>
<dbReference type="OMA" id="CICATAC"/>
<reference evidence="8" key="1">
    <citation type="journal article" date="2015" name="Genome Announc.">
        <title>Genome sequence of the AIDS-associated pathogen Penicillium marneffei (ATCC18224) and its near taxonomic relative Talaromyces stipitatus (ATCC10500).</title>
        <authorList>
            <person name="Nierman W.C."/>
            <person name="Fedorova-Abrams N.D."/>
            <person name="Andrianopoulos A."/>
        </authorList>
    </citation>
    <scope>NUCLEOTIDE SEQUENCE [LARGE SCALE GENOMIC DNA]</scope>
    <source>
        <strain evidence="8">ATCC 10500 / CBS 375.48 / QM 6759 / NRRL 1006</strain>
    </source>
</reference>
<dbReference type="GO" id="GO:0022857">
    <property type="term" value="F:transmembrane transporter activity"/>
    <property type="evidence" value="ECO:0007669"/>
    <property type="project" value="InterPro"/>
</dbReference>
<dbReference type="HOGENOM" id="CLU_004495_1_0_1"/>
<feature type="transmembrane region" description="Helical" evidence="6">
    <location>
        <begin position="46"/>
        <end position="63"/>
    </location>
</feature>
<dbReference type="PhylomeDB" id="B8MPM7"/>
<dbReference type="EMBL" id="EQ962658">
    <property type="protein sequence ID" value="EED14466.1"/>
    <property type="molecule type" value="Genomic_DNA"/>
</dbReference>
<dbReference type="VEuPathDB" id="FungiDB:TSTA_106760"/>
<feature type="transmembrane region" description="Helical" evidence="6">
    <location>
        <begin position="83"/>
        <end position="107"/>
    </location>
</feature>
<dbReference type="Proteomes" id="UP000001745">
    <property type="component" value="Unassembled WGS sequence"/>
</dbReference>
<dbReference type="PANTHER" id="PTHR45649:SF1">
    <property type="entry name" value="TRANSPORTER, PUTATIVE (EUROFUNG)-RELATED"/>
    <property type="match status" value="1"/>
</dbReference>
<dbReference type="eggNOG" id="KOG1289">
    <property type="taxonomic scope" value="Eukaryota"/>
</dbReference>
<evidence type="ECO:0000313" key="8">
    <source>
        <dbReference type="Proteomes" id="UP000001745"/>
    </source>
</evidence>
<dbReference type="InterPro" id="IPR002293">
    <property type="entry name" value="AA/rel_permease1"/>
</dbReference>
<dbReference type="RefSeq" id="XP_002486704.1">
    <property type="nucleotide sequence ID" value="XM_002486659.1"/>
</dbReference>
<sequence>MRNDRDIAWDIDEAIEMRGGSRAKSVAERDNADLNRLGKKQVIKRNFGFMSMLGFSCTVMITWEGELLLFDDNFANGGYAGSVYGYIIVWIGTLCVFATMGELASMAPTSGGQYHWVSMLSPPKVQKLLSYVIGWLMVVGWQAAAASEGYLVGSLIQGMIIMNNGEYSPQPYQGTLLLWASIFFAVFINSVLSSALPKIEGLLLILHVLGFFAILIP</sequence>
<evidence type="ECO:0000256" key="5">
    <source>
        <dbReference type="ARBA" id="ARBA00023136"/>
    </source>
</evidence>
<dbReference type="PANTHER" id="PTHR45649">
    <property type="entry name" value="AMINO-ACID PERMEASE BAT1"/>
    <property type="match status" value="1"/>
</dbReference>
<organism evidence="7 8">
    <name type="scientific">Talaromyces stipitatus (strain ATCC 10500 / CBS 375.48 / QM 6759 / NRRL 1006)</name>
    <name type="common">Penicillium stipitatum</name>
    <dbReference type="NCBI Taxonomy" id="441959"/>
    <lineage>
        <taxon>Eukaryota</taxon>
        <taxon>Fungi</taxon>
        <taxon>Dikarya</taxon>
        <taxon>Ascomycota</taxon>
        <taxon>Pezizomycotina</taxon>
        <taxon>Eurotiomycetes</taxon>
        <taxon>Eurotiomycetidae</taxon>
        <taxon>Eurotiales</taxon>
        <taxon>Trichocomaceae</taxon>
        <taxon>Talaromyces</taxon>
        <taxon>Talaromyces sect. Talaromyces</taxon>
    </lineage>
</organism>
<evidence type="ECO:0008006" key="9">
    <source>
        <dbReference type="Google" id="ProtNLM"/>
    </source>
</evidence>
<dbReference type="GeneID" id="8103576"/>
<dbReference type="AlphaFoldDB" id="B8MPM7"/>
<keyword evidence="2" id="KW-0813">Transport</keyword>
<evidence type="ECO:0000313" key="7">
    <source>
        <dbReference type="EMBL" id="EED14466.1"/>
    </source>
</evidence>
<evidence type="ECO:0000256" key="3">
    <source>
        <dbReference type="ARBA" id="ARBA00022692"/>
    </source>
</evidence>
<evidence type="ECO:0000256" key="1">
    <source>
        <dbReference type="ARBA" id="ARBA00004141"/>
    </source>
</evidence>
<keyword evidence="8" id="KW-1185">Reference proteome</keyword>
<name>B8MPM7_TALSN</name>
<keyword evidence="3 6" id="KW-0812">Transmembrane</keyword>
<feature type="transmembrane region" description="Helical" evidence="6">
    <location>
        <begin position="172"/>
        <end position="192"/>
    </location>
</feature>
<dbReference type="STRING" id="441959.B8MPM7"/>
<evidence type="ECO:0000256" key="2">
    <source>
        <dbReference type="ARBA" id="ARBA00022448"/>
    </source>
</evidence>
<protein>
    <recommendedName>
        <fullName evidence="9">GABA permease</fullName>
    </recommendedName>
</protein>
<feature type="transmembrane region" description="Helical" evidence="6">
    <location>
        <begin position="199"/>
        <end position="216"/>
    </location>
</feature>
<dbReference type="InParanoid" id="B8MPM7"/>
<dbReference type="Pfam" id="PF13520">
    <property type="entry name" value="AA_permease_2"/>
    <property type="match status" value="1"/>
</dbReference>
<feature type="transmembrane region" description="Helical" evidence="6">
    <location>
        <begin position="128"/>
        <end position="152"/>
    </location>
</feature>
<evidence type="ECO:0000256" key="6">
    <source>
        <dbReference type="SAM" id="Phobius"/>
    </source>
</evidence>
<dbReference type="Gene3D" id="1.20.1740.10">
    <property type="entry name" value="Amino acid/polyamine transporter I"/>
    <property type="match status" value="1"/>
</dbReference>
<proteinExistence type="predicted"/>
<gene>
    <name evidence="7" type="ORF">TSTA_106760</name>
</gene>
<keyword evidence="5 6" id="KW-0472">Membrane</keyword>
<comment type="subcellular location">
    <subcellularLocation>
        <location evidence="1">Membrane</location>
        <topology evidence="1">Multi-pass membrane protein</topology>
    </subcellularLocation>
</comment>
<accession>B8MPM7</accession>
<dbReference type="GO" id="GO:0016020">
    <property type="term" value="C:membrane"/>
    <property type="evidence" value="ECO:0007669"/>
    <property type="project" value="UniProtKB-SubCell"/>
</dbReference>
<keyword evidence="4 6" id="KW-1133">Transmembrane helix</keyword>
<evidence type="ECO:0000256" key="4">
    <source>
        <dbReference type="ARBA" id="ARBA00022989"/>
    </source>
</evidence>